<dbReference type="EMBL" id="QCYK01000002">
    <property type="protein sequence ID" value="PUZ25161.1"/>
    <property type="molecule type" value="Genomic_DNA"/>
</dbReference>
<keyword evidence="1" id="KW-0732">Signal</keyword>
<gene>
    <name evidence="3" type="ORF">DCC81_12700</name>
</gene>
<evidence type="ECO:0000256" key="1">
    <source>
        <dbReference type="SAM" id="SignalP"/>
    </source>
</evidence>
<dbReference type="InterPro" id="IPR013783">
    <property type="entry name" value="Ig-like_fold"/>
</dbReference>
<accession>A0A2T7BFU6</accession>
<evidence type="ECO:0000259" key="2">
    <source>
        <dbReference type="PROSITE" id="PS50093"/>
    </source>
</evidence>
<dbReference type="NCBIfam" id="TIGR04131">
    <property type="entry name" value="Bac_Flav_CTERM"/>
    <property type="match status" value="1"/>
</dbReference>
<sequence>MMHHPVKPLLLLLLLLVSVPIPALATDHSSTHHNTRRIDDPFSFSTTCYGDSVRFTITDTSTITAVVWDFGDAASGTANTSTLKRPYHTFSGTGTFSVTLTATHGATQTVTQQDITIVMPVNTPPLGPQDLTLCEGTPYTLTAPSVPGATYQWQDTVTTTPTYNVTKAGTYWVKINGCRDPDSVNIFFSKIPVNFGIGTDETLCPGQSMYLDATVNNATYEWYKDTPGAPVIATTPSINVNTTGHYYVKATVQGCGDYTADATITIAPGPPVPAGSFLGPDTMLCPGETRTFTASLPGASRWRWNTGATRPTITVSNTGTYSVFVDIPAPLGGSCSVIDSAKVGNYVIGKLDLGSDTTICKGNTLVLSADRGIGTYLWQDGSQQAVYYVTEPGYYFVEAKIARCIPLHDTIKVNIDDTLRIKLPLDTMLCNGEVLQLVPRGAGASYKWQDSSTVSTFTVNKAGIYAAVATNTCGRSVDSVTVYYQNCDCQVILPSGFSPNNDGHNDRFFPVYRCPITEYSLSVYNRWGNRVFYANDPGVGWNGLLDGKLAPVGAYAWVLQYRNPQTGLMVTKTGSVALIY</sequence>
<name>A0A2T7BFU6_9BACT</name>
<reference evidence="3 4" key="1">
    <citation type="submission" date="2018-04" db="EMBL/GenBank/DDBJ databases">
        <title>Chitinophaga fuyangensis sp. nov., isolated from soil in a chemical factory.</title>
        <authorList>
            <person name="Chen K."/>
        </authorList>
    </citation>
    <scope>NUCLEOTIDE SEQUENCE [LARGE SCALE GENOMIC DNA]</scope>
    <source>
        <strain evidence="3 4">LY-1</strain>
    </source>
</reference>
<comment type="caution">
    <text evidence="3">The sequence shown here is derived from an EMBL/GenBank/DDBJ whole genome shotgun (WGS) entry which is preliminary data.</text>
</comment>
<organism evidence="3 4">
    <name type="scientific">Chitinophaga parva</name>
    <dbReference type="NCBI Taxonomy" id="2169414"/>
    <lineage>
        <taxon>Bacteria</taxon>
        <taxon>Pseudomonadati</taxon>
        <taxon>Bacteroidota</taxon>
        <taxon>Chitinophagia</taxon>
        <taxon>Chitinophagales</taxon>
        <taxon>Chitinophagaceae</taxon>
        <taxon>Chitinophaga</taxon>
    </lineage>
</organism>
<keyword evidence="4" id="KW-1185">Reference proteome</keyword>
<evidence type="ECO:0000313" key="3">
    <source>
        <dbReference type="EMBL" id="PUZ25161.1"/>
    </source>
</evidence>
<dbReference type="InterPro" id="IPR026341">
    <property type="entry name" value="T9SS_type_B"/>
</dbReference>
<dbReference type="RefSeq" id="WP_108686999.1">
    <property type="nucleotide sequence ID" value="NZ_QCYK01000002.1"/>
</dbReference>
<dbReference type="InterPro" id="IPR000601">
    <property type="entry name" value="PKD_dom"/>
</dbReference>
<dbReference type="InterPro" id="IPR044023">
    <property type="entry name" value="Ig_7"/>
</dbReference>
<protein>
    <recommendedName>
        <fullName evidence="2">PKD domain-containing protein</fullName>
    </recommendedName>
</protein>
<dbReference type="Pfam" id="PF19081">
    <property type="entry name" value="Ig_7"/>
    <property type="match status" value="1"/>
</dbReference>
<dbReference type="SUPFAM" id="SSF49299">
    <property type="entry name" value="PKD domain"/>
    <property type="match status" value="1"/>
</dbReference>
<feature type="domain" description="PKD" evidence="2">
    <location>
        <begin position="52"/>
        <end position="124"/>
    </location>
</feature>
<feature type="chain" id="PRO_5015762642" description="PKD domain-containing protein" evidence="1">
    <location>
        <begin position="26"/>
        <end position="580"/>
    </location>
</feature>
<dbReference type="AlphaFoldDB" id="A0A2T7BFU6"/>
<dbReference type="InterPro" id="IPR035986">
    <property type="entry name" value="PKD_dom_sf"/>
</dbReference>
<feature type="signal peptide" evidence="1">
    <location>
        <begin position="1"/>
        <end position="25"/>
    </location>
</feature>
<proteinExistence type="predicted"/>
<dbReference type="OrthoDB" id="9765926at2"/>
<dbReference type="CDD" id="cd00146">
    <property type="entry name" value="PKD"/>
    <property type="match status" value="1"/>
</dbReference>
<dbReference type="PROSITE" id="PS50093">
    <property type="entry name" value="PKD"/>
    <property type="match status" value="1"/>
</dbReference>
<dbReference type="Pfam" id="PF18911">
    <property type="entry name" value="PKD_4"/>
    <property type="match status" value="1"/>
</dbReference>
<evidence type="ECO:0000313" key="4">
    <source>
        <dbReference type="Proteomes" id="UP000244450"/>
    </source>
</evidence>
<dbReference type="Pfam" id="PF13585">
    <property type="entry name" value="CHU_C"/>
    <property type="match status" value="1"/>
</dbReference>
<dbReference type="Proteomes" id="UP000244450">
    <property type="component" value="Unassembled WGS sequence"/>
</dbReference>
<dbReference type="Gene3D" id="2.60.40.10">
    <property type="entry name" value="Immunoglobulins"/>
    <property type="match status" value="1"/>
</dbReference>